<reference evidence="2 4" key="2">
    <citation type="journal article" date="2013" name="Nature">
        <title>Insights into bilaterian evolution from three spiralian genomes.</title>
        <authorList>
            <person name="Simakov O."/>
            <person name="Marletaz F."/>
            <person name="Cho S.J."/>
            <person name="Edsinger-Gonzales E."/>
            <person name="Havlak P."/>
            <person name="Hellsten U."/>
            <person name="Kuo D.H."/>
            <person name="Larsson T."/>
            <person name="Lv J."/>
            <person name="Arendt D."/>
            <person name="Savage R."/>
            <person name="Osoegawa K."/>
            <person name="de Jong P."/>
            <person name="Grimwood J."/>
            <person name="Chapman J.A."/>
            <person name="Shapiro H."/>
            <person name="Aerts A."/>
            <person name="Otillar R.P."/>
            <person name="Terry A.Y."/>
            <person name="Boore J.L."/>
            <person name="Grigoriev I.V."/>
            <person name="Lindberg D.R."/>
            <person name="Seaver E.C."/>
            <person name="Weisblat D.A."/>
            <person name="Putnam N.H."/>
            <person name="Rokhsar D.S."/>
        </authorList>
    </citation>
    <scope>NUCLEOTIDE SEQUENCE</scope>
</reference>
<name>T1FA92_HELRO</name>
<organism evidence="3 4">
    <name type="scientific">Helobdella robusta</name>
    <name type="common">Californian leech</name>
    <dbReference type="NCBI Taxonomy" id="6412"/>
    <lineage>
        <taxon>Eukaryota</taxon>
        <taxon>Metazoa</taxon>
        <taxon>Spiralia</taxon>
        <taxon>Lophotrochozoa</taxon>
        <taxon>Annelida</taxon>
        <taxon>Clitellata</taxon>
        <taxon>Hirudinea</taxon>
        <taxon>Rhynchobdellida</taxon>
        <taxon>Glossiphoniidae</taxon>
        <taxon>Helobdella</taxon>
    </lineage>
</organism>
<dbReference type="InterPro" id="IPR021109">
    <property type="entry name" value="Peptidase_aspartic_dom_sf"/>
</dbReference>
<dbReference type="Pfam" id="PF22938">
    <property type="entry name" value="Integrase_p58_C"/>
    <property type="match status" value="1"/>
</dbReference>
<dbReference type="EMBL" id="KB096983">
    <property type="protein sequence ID" value="ESO00307.1"/>
    <property type="molecule type" value="Genomic_DNA"/>
</dbReference>
<dbReference type="EMBL" id="AMQM01005565">
    <property type="status" value="NOT_ANNOTATED_CDS"/>
    <property type="molecule type" value="Genomic_DNA"/>
</dbReference>
<dbReference type="PANTHER" id="PTHR19963">
    <property type="entry name" value="CCHC-TYPE DOMAIN-CONTAINING PROTEIN"/>
    <property type="match status" value="1"/>
</dbReference>
<dbReference type="Gene3D" id="2.40.70.10">
    <property type="entry name" value="Acid Proteases"/>
    <property type="match status" value="1"/>
</dbReference>
<feature type="domain" description="Integrase p58-like C-terminal" evidence="1">
    <location>
        <begin position="531"/>
        <end position="563"/>
    </location>
</feature>
<evidence type="ECO:0000313" key="2">
    <source>
        <dbReference type="EMBL" id="ESO00307.1"/>
    </source>
</evidence>
<dbReference type="Proteomes" id="UP000015101">
    <property type="component" value="Unassembled WGS sequence"/>
</dbReference>
<dbReference type="InParanoid" id="T1FA92"/>
<reference evidence="3" key="3">
    <citation type="submission" date="2015-06" db="UniProtKB">
        <authorList>
            <consortium name="EnsemblMetazoa"/>
        </authorList>
    </citation>
    <scope>IDENTIFICATION</scope>
</reference>
<evidence type="ECO:0000313" key="3">
    <source>
        <dbReference type="EnsemblMetazoa" id="HelroP176178"/>
    </source>
</evidence>
<gene>
    <name evidence="3" type="primary">20205741</name>
    <name evidence="2" type="ORF">HELRODRAFT_176178</name>
</gene>
<keyword evidence="4" id="KW-1185">Reference proteome</keyword>
<dbReference type="EnsemblMetazoa" id="HelroT176178">
    <property type="protein sequence ID" value="HelroP176178"/>
    <property type="gene ID" value="HelroG176178"/>
</dbReference>
<evidence type="ECO:0000313" key="4">
    <source>
        <dbReference type="Proteomes" id="UP000015101"/>
    </source>
</evidence>
<dbReference type="OrthoDB" id="6156608at2759"/>
<dbReference type="CTD" id="20205741"/>
<dbReference type="PANTHER" id="PTHR19963:SF30">
    <property type="entry name" value="ENDONUCLEASE_EXONUCLEASE_PHOSPHATASE DOMAIN-CONTAINING PROTEIN"/>
    <property type="match status" value="1"/>
</dbReference>
<dbReference type="STRING" id="6412.T1FA92"/>
<proteinExistence type="predicted"/>
<dbReference type="RefSeq" id="XP_009021741.1">
    <property type="nucleotide sequence ID" value="XM_009023493.1"/>
</dbReference>
<evidence type="ECO:0000259" key="1">
    <source>
        <dbReference type="Pfam" id="PF22938"/>
    </source>
</evidence>
<reference evidence="4" key="1">
    <citation type="submission" date="2012-12" db="EMBL/GenBank/DDBJ databases">
        <authorList>
            <person name="Hellsten U."/>
            <person name="Grimwood J."/>
            <person name="Chapman J.A."/>
            <person name="Shapiro H."/>
            <person name="Aerts A."/>
            <person name="Otillar R.P."/>
            <person name="Terry A.Y."/>
            <person name="Boore J.L."/>
            <person name="Simakov O."/>
            <person name="Marletaz F."/>
            <person name="Cho S.-J."/>
            <person name="Edsinger-Gonzales E."/>
            <person name="Havlak P."/>
            <person name="Kuo D.-H."/>
            <person name="Larsson T."/>
            <person name="Lv J."/>
            <person name="Arendt D."/>
            <person name="Savage R."/>
            <person name="Osoegawa K."/>
            <person name="de Jong P."/>
            <person name="Lindberg D.R."/>
            <person name="Seaver E.C."/>
            <person name="Weisblat D.A."/>
            <person name="Putnam N.H."/>
            <person name="Grigoriev I.V."/>
            <person name="Rokhsar D.S."/>
        </authorList>
    </citation>
    <scope>NUCLEOTIDE SEQUENCE</scope>
</reference>
<dbReference type="SUPFAM" id="SSF50630">
    <property type="entry name" value="Acid proteases"/>
    <property type="match status" value="1"/>
</dbReference>
<dbReference type="KEGG" id="hro:HELRODRAFT_176178"/>
<protein>
    <recommendedName>
        <fullName evidence="1">Integrase p58-like C-terminal domain-containing protein</fullName>
    </recommendedName>
</protein>
<dbReference type="AlphaFoldDB" id="T1FA92"/>
<dbReference type="InterPro" id="IPR054465">
    <property type="entry name" value="Integrase_p58-like_C"/>
</dbReference>
<sequence length="565" mass="65341">MPNRKTHPRQSEMPDEEVNVNNRIFSKTKEWRVSRFNGSEDITEYFCQFEITAKVNKWTSQEKALSLLHALDGKARGVFHELPDIDTVTYNEIKELLFKRFGPSNYSETHEYSLSQLRLQKDQNIRDVSQERKDVNNKFGNNNNLIRNNSTIDQKKSSYQQNNRNFSQVNTNNFRQNVGSFKNTTRLNRNVQTVKTPSKCNHDKEALVHLEAVFRNKHLKCLLDSGADVNLCPKKFVDDLKILKSNKELYAVNNMELIVNGTITLPLELKYQKILTTFYVSPNVDHIILGKNWLYDNNCIWNFGRSSVVINGKSYNLVKSRQETDIRCISKVTAVIPPRSEMFIQTFIEKSNLKPLGQNTAWSTSINKIKNNLLTARSLIDVNKPSTSIRVCNISDEKVEIPKDQVITKLHEVVVVDDEVQESNNKPTKEYDETIKTIVDEVHSSVPNNIRGNLRKLLLKYKNILSLSEFDLGRTNVTQHEIDTGANRPFRQALRPQPRAHLPIIDNLLEEMLQQKHVKNKYPKGTKLYDGPYMISRQISDVNFEIKKCNGYKTIVVHINKLKHV</sequence>
<dbReference type="GeneID" id="20205741"/>
<dbReference type="EMBL" id="AMQM01005564">
    <property type="status" value="NOT_ANNOTATED_CDS"/>
    <property type="molecule type" value="Genomic_DNA"/>
</dbReference>
<dbReference type="CDD" id="cd00303">
    <property type="entry name" value="retropepsin_like"/>
    <property type="match status" value="1"/>
</dbReference>
<dbReference type="HOGENOM" id="CLU_031424_0_0_1"/>
<accession>T1FA92</accession>